<name>A0A1H8BJF8_9SPHN</name>
<dbReference type="AlphaFoldDB" id="A0A1H8BJF8"/>
<proteinExistence type="predicted"/>
<sequence length="66" mass="7309">MRRRRIGLAVATLLLIAVSATRHPSADIRLMMHDPADPAPHRMQAALDLGLVGVSLLYTWTSPHLR</sequence>
<dbReference type="EMBL" id="FOCF01000002">
    <property type="protein sequence ID" value="SEM82188.1"/>
    <property type="molecule type" value="Genomic_DNA"/>
</dbReference>
<dbReference type="STRING" id="1166340.SAMN05192583_1366"/>
<evidence type="ECO:0000313" key="1">
    <source>
        <dbReference type="EMBL" id="SEM82188.1"/>
    </source>
</evidence>
<dbReference type="OrthoDB" id="7584306at2"/>
<protein>
    <submittedName>
        <fullName evidence="1">Uncharacterized protein</fullName>
    </submittedName>
</protein>
<accession>A0A1H8BJF8</accession>
<evidence type="ECO:0000313" key="2">
    <source>
        <dbReference type="Proteomes" id="UP000199206"/>
    </source>
</evidence>
<gene>
    <name evidence="1" type="ORF">SAMN05192583_1366</name>
</gene>
<dbReference type="Proteomes" id="UP000199206">
    <property type="component" value="Unassembled WGS sequence"/>
</dbReference>
<reference evidence="2" key="1">
    <citation type="submission" date="2016-10" db="EMBL/GenBank/DDBJ databases">
        <authorList>
            <person name="Varghese N."/>
            <person name="Submissions S."/>
        </authorList>
    </citation>
    <scope>NUCLEOTIDE SEQUENCE [LARGE SCALE GENOMIC DNA]</scope>
    <source>
        <strain evidence="2">S6-262</strain>
    </source>
</reference>
<keyword evidence="2" id="KW-1185">Reference proteome</keyword>
<organism evidence="1 2">
    <name type="scientific">Sphingomonas gellani</name>
    <dbReference type="NCBI Taxonomy" id="1166340"/>
    <lineage>
        <taxon>Bacteria</taxon>
        <taxon>Pseudomonadati</taxon>
        <taxon>Pseudomonadota</taxon>
        <taxon>Alphaproteobacteria</taxon>
        <taxon>Sphingomonadales</taxon>
        <taxon>Sphingomonadaceae</taxon>
        <taxon>Sphingomonas</taxon>
    </lineage>
</organism>
<dbReference type="RefSeq" id="WP_093664717.1">
    <property type="nucleotide sequence ID" value="NZ_FOCF01000002.1"/>
</dbReference>